<keyword evidence="2" id="KW-1185">Reference proteome</keyword>
<evidence type="ECO:0000313" key="2">
    <source>
        <dbReference type="Proteomes" id="UP000611708"/>
    </source>
</evidence>
<dbReference type="Proteomes" id="UP000611708">
    <property type="component" value="Unassembled WGS sequence"/>
</dbReference>
<evidence type="ECO:0000313" key="1">
    <source>
        <dbReference type="EMBL" id="MBF9195553.1"/>
    </source>
</evidence>
<gene>
    <name evidence="1" type="ORF">I2H36_05860</name>
</gene>
<organism evidence="1 2">
    <name type="scientific">Microvirga terrestris</name>
    <dbReference type="NCBI Taxonomy" id="2791024"/>
    <lineage>
        <taxon>Bacteria</taxon>
        <taxon>Pseudomonadati</taxon>
        <taxon>Pseudomonadota</taxon>
        <taxon>Alphaproteobacteria</taxon>
        <taxon>Hyphomicrobiales</taxon>
        <taxon>Methylobacteriaceae</taxon>
        <taxon>Microvirga</taxon>
    </lineage>
</organism>
<proteinExistence type="predicted"/>
<dbReference type="EMBL" id="JADQDN010000002">
    <property type="protein sequence ID" value="MBF9195553.1"/>
    <property type="molecule type" value="Genomic_DNA"/>
</dbReference>
<name>A0ABS0HQ01_9HYPH</name>
<protein>
    <submittedName>
        <fullName evidence="1">Uncharacterized protein</fullName>
    </submittedName>
</protein>
<accession>A0ABS0HQ01</accession>
<comment type="caution">
    <text evidence="1">The sequence shown here is derived from an EMBL/GenBank/DDBJ whole genome shotgun (WGS) entry which is preliminary data.</text>
</comment>
<sequence>MPLLTSELSSRHVAGHLSALTEKVDEIARRAGVPAVARLDLETTLAALPWPSRRRLGLVLESARAGTSDKGVQEAVAVMLALASDVWARTPPPEEGARNRGDA</sequence>
<reference evidence="1 2" key="1">
    <citation type="submission" date="2020-11" db="EMBL/GenBank/DDBJ databases">
        <authorList>
            <person name="Kim M.K."/>
        </authorList>
    </citation>
    <scope>NUCLEOTIDE SEQUENCE [LARGE SCALE GENOMIC DNA]</scope>
    <source>
        <strain evidence="1 2">BT290</strain>
    </source>
</reference>